<gene>
    <name evidence="1" type="ORF">RIL96_11435</name>
</gene>
<dbReference type="RefSeq" id="WP_310549157.1">
    <property type="nucleotide sequence ID" value="NZ_JAVKGR010000018.1"/>
</dbReference>
<dbReference type="InterPro" id="IPR028082">
    <property type="entry name" value="Peripla_BP_I"/>
</dbReference>
<comment type="caution">
    <text evidence="1">The sequence shown here is derived from an EMBL/GenBank/DDBJ whole genome shotgun (WGS) entry which is preliminary data.</text>
</comment>
<dbReference type="PROSITE" id="PS51257">
    <property type="entry name" value="PROKAR_LIPOPROTEIN"/>
    <property type="match status" value="1"/>
</dbReference>
<dbReference type="CDD" id="cd06325">
    <property type="entry name" value="PBP1_ABC_unchar_transporter"/>
    <property type="match status" value="1"/>
</dbReference>
<sequence length="346" mass="36542">MSDRRVSPVLRFGLPAAAAALVLTSCGDSGGEDQGTEEDPYSIGIAQPVEHPSLDATREGFKAAFEEADVAVEWTERNAQGDAATESTVAGQLAEGDHDLLATIATSQSQQIVTATQGEDTPVLFMAVTEPEEAGLVDSWEEPGANVTGLSDLNPVEEQLGLITEADPDVETIGILYASGEVNSEVQVELAQEASEELGVDIETSTITNSSEVQQGVESLSGVDAIWIPTDNVVVSGLESVISFGRDQQIPVFSADGDSVARGTIGSYAVDYEALGQQAGEMALRILEEDEEPGQMPVETLDDVQLYLNPEAAEQMGLEVPQELMDSADVVVGEDIDPEDPEDAEE</sequence>
<keyword evidence="2" id="KW-1185">Reference proteome</keyword>
<proteinExistence type="predicted"/>
<protein>
    <submittedName>
        <fullName evidence="1">ABC transporter substrate-binding protein</fullName>
    </submittedName>
</protein>
<dbReference type="InterPro" id="IPR007487">
    <property type="entry name" value="ABC_transpt-TYRBP-like"/>
</dbReference>
<dbReference type="EMBL" id="JAVKGR010000018">
    <property type="protein sequence ID" value="MDR8020175.1"/>
    <property type="molecule type" value="Genomic_DNA"/>
</dbReference>
<evidence type="ECO:0000313" key="1">
    <source>
        <dbReference type="EMBL" id="MDR8020175.1"/>
    </source>
</evidence>
<dbReference type="PANTHER" id="PTHR35271">
    <property type="entry name" value="ABC TRANSPORTER, SUBSTRATE-BINDING LIPOPROTEIN-RELATED"/>
    <property type="match status" value="1"/>
</dbReference>
<dbReference type="SUPFAM" id="SSF53822">
    <property type="entry name" value="Periplasmic binding protein-like I"/>
    <property type="match status" value="1"/>
</dbReference>
<dbReference type="Proteomes" id="UP001251870">
    <property type="component" value="Unassembled WGS sequence"/>
</dbReference>
<dbReference type="PANTHER" id="PTHR35271:SF1">
    <property type="entry name" value="ABC TRANSPORTER, SUBSTRATE-BINDING LIPOPROTEIN"/>
    <property type="match status" value="1"/>
</dbReference>
<dbReference type="Pfam" id="PF04392">
    <property type="entry name" value="ABC_sub_bind"/>
    <property type="match status" value="1"/>
</dbReference>
<accession>A0ABU2DUY3</accession>
<reference evidence="1 2" key="1">
    <citation type="submission" date="2023-09" db="EMBL/GenBank/DDBJ databases">
        <title>Description of three actinobacteria isolated from air of manufacturing shop in a pharmaceutical factory.</title>
        <authorList>
            <person name="Zhang D.-F."/>
        </authorList>
    </citation>
    <scope>NUCLEOTIDE SEQUENCE [LARGE SCALE GENOMIC DNA]</scope>
    <source>
        <strain evidence="1 2">LY-0111</strain>
    </source>
</reference>
<organism evidence="1 2">
    <name type="scientific">Nesterenkonia aerolata</name>
    <dbReference type="NCBI Taxonomy" id="3074079"/>
    <lineage>
        <taxon>Bacteria</taxon>
        <taxon>Bacillati</taxon>
        <taxon>Actinomycetota</taxon>
        <taxon>Actinomycetes</taxon>
        <taxon>Micrococcales</taxon>
        <taxon>Micrococcaceae</taxon>
        <taxon>Nesterenkonia</taxon>
    </lineage>
</organism>
<dbReference type="Gene3D" id="3.40.50.2300">
    <property type="match status" value="2"/>
</dbReference>
<evidence type="ECO:0000313" key="2">
    <source>
        <dbReference type="Proteomes" id="UP001251870"/>
    </source>
</evidence>
<name>A0ABU2DUY3_9MICC</name>